<gene>
    <name evidence="5" type="ORF">V3390_03880</name>
</gene>
<accession>A0ABU7UY31</accession>
<evidence type="ECO:0000256" key="1">
    <source>
        <dbReference type="ARBA" id="ARBA00023015"/>
    </source>
</evidence>
<dbReference type="GO" id="GO:0003677">
    <property type="term" value="F:DNA binding"/>
    <property type="evidence" value="ECO:0007669"/>
    <property type="project" value="UniProtKB-KW"/>
</dbReference>
<keyword evidence="2 5" id="KW-0238">DNA-binding</keyword>
<dbReference type="SUPFAM" id="SSF53822">
    <property type="entry name" value="Periplasmic binding protein-like I"/>
    <property type="match status" value="1"/>
</dbReference>
<evidence type="ECO:0000313" key="6">
    <source>
        <dbReference type="Proteomes" id="UP001356170"/>
    </source>
</evidence>
<dbReference type="InterPro" id="IPR000843">
    <property type="entry name" value="HTH_LacI"/>
</dbReference>
<comment type="caution">
    <text evidence="5">The sequence shown here is derived from an EMBL/GenBank/DDBJ whole genome shotgun (WGS) entry which is preliminary data.</text>
</comment>
<dbReference type="InterPro" id="IPR010982">
    <property type="entry name" value="Lambda_DNA-bd_dom_sf"/>
</dbReference>
<evidence type="ECO:0000256" key="3">
    <source>
        <dbReference type="ARBA" id="ARBA00023163"/>
    </source>
</evidence>
<dbReference type="EMBL" id="JAZHBO010000001">
    <property type="protein sequence ID" value="MEF2155372.1"/>
    <property type="molecule type" value="Genomic_DNA"/>
</dbReference>
<organism evidence="5 6">
    <name type="scientific">Aquilutibacter rugosus</name>
    <dbReference type="NCBI Taxonomy" id="3115820"/>
    <lineage>
        <taxon>Bacteria</taxon>
        <taxon>Pseudomonadati</taxon>
        <taxon>Pseudomonadota</taxon>
        <taxon>Gammaproteobacteria</taxon>
        <taxon>Lysobacterales</taxon>
        <taxon>Lysobacteraceae</taxon>
        <taxon>Aquilutibacter</taxon>
    </lineage>
</organism>
<dbReference type="InterPro" id="IPR028082">
    <property type="entry name" value="Peripla_BP_I"/>
</dbReference>
<name>A0ABU7UY31_9GAMM</name>
<dbReference type="Gene3D" id="3.40.50.2300">
    <property type="match status" value="2"/>
</dbReference>
<dbReference type="CDD" id="cd01392">
    <property type="entry name" value="HTH_LacI"/>
    <property type="match status" value="1"/>
</dbReference>
<dbReference type="Proteomes" id="UP001356170">
    <property type="component" value="Unassembled WGS sequence"/>
</dbReference>
<dbReference type="SUPFAM" id="SSF47413">
    <property type="entry name" value="lambda repressor-like DNA-binding domains"/>
    <property type="match status" value="1"/>
</dbReference>
<keyword evidence="1" id="KW-0805">Transcription regulation</keyword>
<keyword evidence="3" id="KW-0804">Transcription</keyword>
<protein>
    <submittedName>
        <fullName evidence="5">LacI family DNA-binding transcriptional regulator</fullName>
    </submittedName>
</protein>
<evidence type="ECO:0000256" key="2">
    <source>
        <dbReference type="ARBA" id="ARBA00023125"/>
    </source>
</evidence>
<dbReference type="PROSITE" id="PS50932">
    <property type="entry name" value="HTH_LACI_2"/>
    <property type="match status" value="1"/>
</dbReference>
<reference evidence="5 6" key="1">
    <citation type="submission" date="2024-01" db="EMBL/GenBank/DDBJ databases">
        <title>Novel species of the genus Luteimonas isolated from rivers.</title>
        <authorList>
            <person name="Lu H."/>
        </authorList>
    </citation>
    <scope>NUCLEOTIDE SEQUENCE [LARGE SCALE GENOMIC DNA]</scope>
    <source>
        <strain evidence="5 6">FXH3W</strain>
    </source>
</reference>
<dbReference type="RefSeq" id="WP_331703428.1">
    <property type="nucleotide sequence ID" value="NZ_JAZHBO010000001.1"/>
</dbReference>
<keyword evidence="6" id="KW-1185">Reference proteome</keyword>
<evidence type="ECO:0000259" key="4">
    <source>
        <dbReference type="PROSITE" id="PS50932"/>
    </source>
</evidence>
<sequence length="338" mass="36544">MSKGKVTSFDIAYRAGVSQSTVSRAMSGSPLVSQDTREHILAIAREMNYTVDKSASNLRRQHSATLAVLIFEDPTIDDSLINPFFTTLLGAILKSAGQANYDVLVSFQQFNTDWHAAYLDSNKADGLLLLGYGDYVASQGVLERLAESGTKFVRWGNLQGSGVSIGSDNRQGGYTATRHLLQRGARRIAFIGDCSEHSPEFRERYLGYCDALAEFGIEPDPALQVGVADSMEVMGERATQQLLESGARFDGLFAASDLLAIGSIYALHSAGRSVPDDVAVVGFDDMPVARYHNPPLTTVHQDTKRAGQVMVEAILALIKGEAVESQQMASELVVRSSA</sequence>
<dbReference type="InterPro" id="IPR046335">
    <property type="entry name" value="LacI/GalR-like_sensor"/>
</dbReference>
<feature type="domain" description="HTH lacI-type" evidence="4">
    <location>
        <begin position="6"/>
        <end position="60"/>
    </location>
</feature>
<dbReference type="Gene3D" id="1.10.260.40">
    <property type="entry name" value="lambda repressor-like DNA-binding domains"/>
    <property type="match status" value="1"/>
</dbReference>
<dbReference type="PANTHER" id="PTHR30146:SF120">
    <property type="entry name" value="ALANINE RACEMASE"/>
    <property type="match status" value="1"/>
</dbReference>
<dbReference type="CDD" id="cd06295">
    <property type="entry name" value="PBP1_CelR"/>
    <property type="match status" value="1"/>
</dbReference>
<dbReference type="Pfam" id="PF00356">
    <property type="entry name" value="LacI"/>
    <property type="match status" value="1"/>
</dbReference>
<dbReference type="PANTHER" id="PTHR30146">
    <property type="entry name" value="LACI-RELATED TRANSCRIPTIONAL REPRESSOR"/>
    <property type="match status" value="1"/>
</dbReference>
<proteinExistence type="predicted"/>
<dbReference type="SMART" id="SM00354">
    <property type="entry name" value="HTH_LACI"/>
    <property type="match status" value="1"/>
</dbReference>
<dbReference type="Pfam" id="PF13377">
    <property type="entry name" value="Peripla_BP_3"/>
    <property type="match status" value="1"/>
</dbReference>
<evidence type="ECO:0000313" key="5">
    <source>
        <dbReference type="EMBL" id="MEF2155372.1"/>
    </source>
</evidence>